<reference evidence="7 8" key="1">
    <citation type="journal article" date="2013" name="Genome Announc.">
        <title>Draft Genome Sequence of Aeromonas molluscorum Strain 848TT, Isolated from Bivalve Molluscs.</title>
        <authorList>
            <person name="Spataro N."/>
            <person name="Farfan M."/>
            <person name="Albarral V."/>
            <person name="Sanglas A."/>
            <person name="Loren J.G."/>
            <person name="Fuste M.C."/>
            <person name="Bosch E."/>
        </authorList>
    </citation>
    <scope>NUCLEOTIDE SEQUENCE [LARGE SCALE GENOMIC DNA]</scope>
    <source>
        <strain evidence="7 8">848</strain>
    </source>
</reference>
<keyword evidence="3" id="KW-0949">S-adenosyl-L-methionine</keyword>
<dbReference type="InterPro" id="IPR005636">
    <property type="entry name" value="DTW"/>
</dbReference>
<dbReference type="EC" id="2.5.1.25" evidence="1"/>
<dbReference type="PANTHER" id="PTHR21392:SF0">
    <property type="entry name" value="TRNA-URIDINE AMINOCARBOXYPROPYLTRANSFERASE 2"/>
    <property type="match status" value="1"/>
</dbReference>
<keyword evidence="2" id="KW-0808">Transferase</keyword>
<feature type="domain" description="DTW" evidence="6">
    <location>
        <begin position="1"/>
        <end position="161"/>
    </location>
</feature>
<dbReference type="PATRIC" id="fig|1268236.3.peg.3589"/>
<dbReference type="InterPro" id="IPR039262">
    <property type="entry name" value="DTWD2/TAPT"/>
</dbReference>
<keyword evidence="8" id="KW-1185">Reference proteome</keyword>
<dbReference type="Proteomes" id="UP000013526">
    <property type="component" value="Unassembled WGS sequence"/>
</dbReference>
<sequence length="169" mass="18738">MQHPTEVGHPKGTAALLAASLTQAQIWVGEAFGEHQALAQLLTSRPCFLLWPDEQARSLAELRALPPTSSHEEPCFVLLDGTWRKAYKMLQLNPALAALPRIALATAEGQYLIRKKPFATALSTLEAGYHLLSQWEGDAAKYAPLPSLFHRLNEQWLSYSTRKPASLRP</sequence>
<dbReference type="GO" id="GO:0016432">
    <property type="term" value="F:tRNA-uridine aminocarboxypropyltransferase activity"/>
    <property type="evidence" value="ECO:0007669"/>
    <property type="project" value="UniProtKB-EC"/>
</dbReference>
<name>R1GZ23_9GAMM</name>
<evidence type="ECO:0000256" key="4">
    <source>
        <dbReference type="ARBA" id="ARBA00022694"/>
    </source>
</evidence>
<evidence type="ECO:0000259" key="6">
    <source>
        <dbReference type="SMART" id="SM01144"/>
    </source>
</evidence>
<dbReference type="SMART" id="SM01144">
    <property type="entry name" value="DTW"/>
    <property type="match status" value="1"/>
</dbReference>
<dbReference type="Pfam" id="PF03942">
    <property type="entry name" value="DTW"/>
    <property type="match status" value="1"/>
</dbReference>
<comment type="caution">
    <text evidence="7">The sequence shown here is derived from an EMBL/GenBank/DDBJ whole genome shotgun (WGS) entry which is preliminary data.</text>
</comment>
<dbReference type="EMBL" id="AQGQ01000189">
    <property type="protein sequence ID" value="EOD53646.1"/>
    <property type="molecule type" value="Genomic_DNA"/>
</dbReference>
<evidence type="ECO:0000256" key="5">
    <source>
        <dbReference type="ARBA" id="ARBA00034489"/>
    </source>
</evidence>
<gene>
    <name evidence="7" type="ORF">G113_18459</name>
</gene>
<evidence type="ECO:0000256" key="3">
    <source>
        <dbReference type="ARBA" id="ARBA00022691"/>
    </source>
</evidence>
<dbReference type="PANTHER" id="PTHR21392">
    <property type="entry name" value="TRNA-URIDINE AMINOCARBOXYPROPYLTRANSFERASE 2"/>
    <property type="match status" value="1"/>
</dbReference>
<dbReference type="GO" id="GO:0008033">
    <property type="term" value="P:tRNA processing"/>
    <property type="evidence" value="ECO:0007669"/>
    <property type="project" value="UniProtKB-KW"/>
</dbReference>
<accession>R1GZ23</accession>
<proteinExistence type="inferred from homology"/>
<dbReference type="AlphaFoldDB" id="R1GZ23"/>
<comment type="similarity">
    <text evidence="5">Belongs to the TDD superfamily. DTWD2 family.</text>
</comment>
<evidence type="ECO:0000256" key="2">
    <source>
        <dbReference type="ARBA" id="ARBA00022679"/>
    </source>
</evidence>
<keyword evidence="4" id="KW-0819">tRNA processing</keyword>
<evidence type="ECO:0000313" key="8">
    <source>
        <dbReference type="Proteomes" id="UP000013526"/>
    </source>
</evidence>
<organism evidence="7 8">
    <name type="scientific">Aeromonas molluscorum 848</name>
    <dbReference type="NCBI Taxonomy" id="1268236"/>
    <lineage>
        <taxon>Bacteria</taxon>
        <taxon>Pseudomonadati</taxon>
        <taxon>Pseudomonadota</taxon>
        <taxon>Gammaproteobacteria</taxon>
        <taxon>Aeromonadales</taxon>
        <taxon>Aeromonadaceae</taxon>
        <taxon>Aeromonas</taxon>
    </lineage>
</organism>
<evidence type="ECO:0000313" key="7">
    <source>
        <dbReference type="EMBL" id="EOD53646.1"/>
    </source>
</evidence>
<evidence type="ECO:0000256" key="1">
    <source>
        <dbReference type="ARBA" id="ARBA00012386"/>
    </source>
</evidence>
<protein>
    <recommendedName>
        <fullName evidence="1">tRNA-uridine aminocarboxypropyltransferase</fullName>
        <ecNumber evidence="1">2.5.1.25</ecNumber>
    </recommendedName>
</protein>